<dbReference type="NCBIfam" id="TIGR01730">
    <property type="entry name" value="RND_mfp"/>
    <property type="match status" value="1"/>
</dbReference>
<dbReference type="SUPFAM" id="SSF111369">
    <property type="entry name" value="HlyD-like secretion proteins"/>
    <property type="match status" value="1"/>
</dbReference>
<dbReference type="Gene3D" id="2.40.420.20">
    <property type="match status" value="1"/>
</dbReference>
<protein>
    <submittedName>
        <fullName evidence="8">Efflux RND transporter periplasmic adaptor subunit</fullName>
    </submittedName>
</protein>
<evidence type="ECO:0000256" key="3">
    <source>
        <dbReference type="ARBA" id="ARBA00022448"/>
    </source>
</evidence>
<dbReference type="Gene3D" id="2.40.50.100">
    <property type="match status" value="1"/>
</dbReference>
<evidence type="ECO:0000256" key="1">
    <source>
        <dbReference type="ARBA" id="ARBA00004196"/>
    </source>
</evidence>
<feature type="domain" description="CusB-like beta-barrel" evidence="6">
    <location>
        <begin position="199"/>
        <end position="268"/>
    </location>
</feature>
<name>A0A4R5LP02_9GAMM</name>
<gene>
    <name evidence="8" type="ORF">E2F43_17275</name>
</gene>
<comment type="similarity">
    <text evidence="2">Belongs to the membrane fusion protein (MFP) (TC 8.A.1) family.</text>
</comment>
<dbReference type="Gene3D" id="2.40.30.170">
    <property type="match status" value="1"/>
</dbReference>
<accession>A0A4R5LP02</accession>
<dbReference type="OrthoDB" id="9806939at2"/>
<dbReference type="Proteomes" id="UP000295554">
    <property type="component" value="Unassembled WGS sequence"/>
</dbReference>
<evidence type="ECO:0000313" key="9">
    <source>
        <dbReference type="Proteomes" id="UP000295554"/>
    </source>
</evidence>
<sequence>MRAYLIVAVILVVLFGAIAGYLFNKFQTLANTDFTPPPILVSATRAQQETWPSTLEAVGTIRAARGVNLAAETSGEIIAIPVNSGDEVAKGQLLLTLNDRVEQASLRRQQANLVLARQLYERDASLIRQKSIPQSQYDQSRANLDAAIATLAETEARLDQKRIVAPFAGTLGIIAVKTGDYIESGTAITTLQDLSELEVDFSVPARYFPELRRGLDISVKTAATRQSFPATLEAVDAAVDQNTRNLALRARIHRSEGLLPGMFAQLTIDLDRPRELVTLPETAVTYSLQGNTVYVLEESADGLRVNPRVVKTGPVRDSRIAVVSGLAAGEQVVSVGQNKLYRGAAVVLEDNPPEFTQ</sequence>
<evidence type="ECO:0000259" key="4">
    <source>
        <dbReference type="Pfam" id="PF25876"/>
    </source>
</evidence>
<dbReference type="PANTHER" id="PTHR30469">
    <property type="entry name" value="MULTIDRUG RESISTANCE PROTEIN MDTA"/>
    <property type="match status" value="1"/>
</dbReference>
<keyword evidence="3" id="KW-0813">Transport</keyword>
<organism evidence="8 9">
    <name type="scientific">Seongchinamella unica</name>
    <dbReference type="NCBI Taxonomy" id="2547392"/>
    <lineage>
        <taxon>Bacteria</taxon>
        <taxon>Pseudomonadati</taxon>
        <taxon>Pseudomonadota</taxon>
        <taxon>Gammaproteobacteria</taxon>
        <taxon>Cellvibrionales</taxon>
        <taxon>Halieaceae</taxon>
        <taxon>Seongchinamella</taxon>
    </lineage>
</organism>
<evidence type="ECO:0000259" key="7">
    <source>
        <dbReference type="Pfam" id="PF25967"/>
    </source>
</evidence>
<dbReference type="GO" id="GO:0015562">
    <property type="term" value="F:efflux transmembrane transporter activity"/>
    <property type="evidence" value="ECO:0007669"/>
    <property type="project" value="TreeGrafter"/>
</dbReference>
<dbReference type="InterPro" id="IPR006143">
    <property type="entry name" value="RND_pump_MFP"/>
</dbReference>
<dbReference type="InterPro" id="IPR058627">
    <property type="entry name" value="MdtA-like_C"/>
</dbReference>
<feature type="domain" description="Multidrug resistance protein MdtA-like alpha-helical hairpin" evidence="4">
    <location>
        <begin position="102"/>
        <end position="163"/>
    </location>
</feature>
<dbReference type="Gene3D" id="1.10.287.470">
    <property type="entry name" value="Helix hairpin bin"/>
    <property type="match status" value="1"/>
</dbReference>
<dbReference type="InterPro" id="IPR058624">
    <property type="entry name" value="MdtA-like_HH"/>
</dbReference>
<keyword evidence="9" id="KW-1185">Reference proteome</keyword>
<dbReference type="Pfam" id="PF25967">
    <property type="entry name" value="RND-MFP_C"/>
    <property type="match status" value="1"/>
</dbReference>
<proteinExistence type="inferred from homology"/>
<evidence type="ECO:0000256" key="2">
    <source>
        <dbReference type="ARBA" id="ARBA00009477"/>
    </source>
</evidence>
<dbReference type="RefSeq" id="WP_133214995.1">
    <property type="nucleotide sequence ID" value="NZ_SMSE01000004.1"/>
</dbReference>
<dbReference type="Pfam" id="PF25876">
    <property type="entry name" value="HH_MFP_RND"/>
    <property type="match status" value="1"/>
</dbReference>
<dbReference type="Pfam" id="PF25917">
    <property type="entry name" value="BSH_RND"/>
    <property type="match status" value="1"/>
</dbReference>
<dbReference type="InterPro" id="IPR058625">
    <property type="entry name" value="MdtA-like_BSH"/>
</dbReference>
<evidence type="ECO:0000313" key="8">
    <source>
        <dbReference type="EMBL" id="TDG12102.1"/>
    </source>
</evidence>
<dbReference type="GO" id="GO:1990281">
    <property type="term" value="C:efflux pump complex"/>
    <property type="evidence" value="ECO:0007669"/>
    <property type="project" value="TreeGrafter"/>
</dbReference>
<dbReference type="FunFam" id="2.40.30.170:FF:000010">
    <property type="entry name" value="Efflux RND transporter periplasmic adaptor subunit"/>
    <property type="match status" value="1"/>
</dbReference>
<comment type="caution">
    <text evidence="8">The sequence shown here is derived from an EMBL/GenBank/DDBJ whole genome shotgun (WGS) entry which is preliminary data.</text>
</comment>
<dbReference type="InterPro" id="IPR058792">
    <property type="entry name" value="Beta-barrel_RND_2"/>
</dbReference>
<dbReference type="PANTHER" id="PTHR30469:SF11">
    <property type="entry name" value="BLL4320 PROTEIN"/>
    <property type="match status" value="1"/>
</dbReference>
<dbReference type="AlphaFoldDB" id="A0A4R5LP02"/>
<feature type="domain" description="Multidrug resistance protein MdtA-like barrel-sandwich hybrid" evidence="5">
    <location>
        <begin position="67"/>
        <end position="188"/>
    </location>
</feature>
<comment type="subcellular location">
    <subcellularLocation>
        <location evidence="1">Cell envelope</location>
    </subcellularLocation>
</comment>
<dbReference type="EMBL" id="SMSE01000004">
    <property type="protein sequence ID" value="TDG12102.1"/>
    <property type="molecule type" value="Genomic_DNA"/>
</dbReference>
<evidence type="ECO:0000259" key="6">
    <source>
        <dbReference type="Pfam" id="PF25954"/>
    </source>
</evidence>
<reference evidence="8 9" key="1">
    <citation type="submission" date="2019-03" db="EMBL/GenBank/DDBJ databases">
        <title>Seongchinamella monodicae gen. nov., sp. nov., a novel member of the Gammaproteobacteria isolated from a tidal mudflat of beach.</title>
        <authorList>
            <person name="Yang H.G."/>
            <person name="Kang J.W."/>
            <person name="Lee S.D."/>
        </authorList>
    </citation>
    <scope>NUCLEOTIDE SEQUENCE [LARGE SCALE GENOMIC DNA]</scope>
    <source>
        <strain evidence="8 9">GH4-78</strain>
    </source>
</reference>
<evidence type="ECO:0000259" key="5">
    <source>
        <dbReference type="Pfam" id="PF25917"/>
    </source>
</evidence>
<dbReference type="Pfam" id="PF25954">
    <property type="entry name" value="Beta-barrel_RND_2"/>
    <property type="match status" value="1"/>
</dbReference>
<feature type="domain" description="Multidrug resistance protein MdtA-like C-terminal permuted SH3" evidence="7">
    <location>
        <begin position="277"/>
        <end position="333"/>
    </location>
</feature>